<dbReference type="EMBL" id="JACEEZ010007268">
    <property type="protein sequence ID" value="KAG0724172.1"/>
    <property type="molecule type" value="Genomic_DNA"/>
</dbReference>
<sequence>MFKDLDLLMASACTPNYGIDHLHKLLWPLQHEGKSSRGCEGDEGAHRQETERERQHPGHGGNGGSMKEVSAEPCLQHLCDTNPGWTRRTTLEEDIKKELLGFGRGARSQQWSDIIQHRAGDRSPPEAQKRACLNLRAPPECGVRRERRWWSPARSLSPAQLYPPTVPKLYQTLRVPRCGPTLYSPYVRVFSFRMKFESIICRSPGCTTKSGGCPLGEVLKPRLLCVLGTKNFSGKAMVHL</sequence>
<gene>
    <name evidence="2" type="ORF">GWK47_041193</name>
</gene>
<evidence type="ECO:0000256" key="1">
    <source>
        <dbReference type="SAM" id="MobiDB-lite"/>
    </source>
</evidence>
<evidence type="ECO:0000313" key="3">
    <source>
        <dbReference type="Proteomes" id="UP000770661"/>
    </source>
</evidence>
<protein>
    <submittedName>
        <fullName evidence="2">Uncharacterized protein</fullName>
    </submittedName>
</protein>
<name>A0A8J5CZK8_CHIOP</name>
<feature type="compositionally biased region" description="Basic and acidic residues" evidence="1">
    <location>
        <begin position="33"/>
        <end position="56"/>
    </location>
</feature>
<keyword evidence="3" id="KW-1185">Reference proteome</keyword>
<accession>A0A8J5CZK8</accession>
<feature type="region of interest" description="Disordered" evidence="1">
    <location>
        <begin position="33"/>
        <end position="68"/>
    </location>
</feature>
<reference evidence="2" key="1">
    <citation type="submission" date="2020-07" db="EMBL/GenBank/DDBJ databases">
        <title>The High-quality genome of the commercially important snow crab, Chionoecetes opilio.</title>
        <authorList>
            <person name="Jeong J.-H."/>
            <person name="Ryu S."/>
        </authorList>
    </citation>
    <scope>NUCLEOTIDE SEQUENCE</scope>
    <source>
        <strain evidence="2">MADBK_172401_WGS</strain>
        <tissue evidence="2">Digestive gland</tissue>
    </source>
</reference>
<comment type="caution">
    <text evidence="2">The sequence shown here is derived from an EMBL/GenBank/DDBJ whole genome shotgun (WGS) entry which is preliminary data.</text>
</comment>
<dbReference type="Proteomes" id="UP000770661">
    <property type="component" value="Unassembled WGS sequence"/>
</dbReference>
<evidence type="ECO:0000313" key="2">
    <source>
        <dbReference type="EMBL" id="KAG0724172.1"/>
    </source>
</evidence>
<dbReference type="AlphaFoldDB" id="A0A8J5CZK8"/>
<proteinExistence type="predicted"/>
<organism evidence="2 3">
    <name type="scientific">Chionoecetes opilio</name>
    <name type="common">Atlantic snow crab</name>
    <name type="synonym">Cancer opilio</name>
    <dbReference type="NCBI Taxonomy" id="41210"/>
    <lineage>
        <taxon>Eukaryota</taxon>
        <taxon>Metazoa</taxon>
        <taxon>Ecdysozoa</taxon>
        <taxon>Arthropoda</taxon>
        <taxon>Crustacea</taxon>
        <taxon>Multicrustacea</taxon>
        <taxon>Malacostraca</taxon>
        <taxon>Eumalacostraca</taxon>
        <taxon>Eucarida</taxon>
        <taxon>Decapoda</taxon>
        <taxon>Pleocyemata</taxon>
        <taxon>Brachyura</taxon>
        <taxon>Eubrachyura</taxon>
        <taxon>Majoidea</taxon>
        <taxon>Majidae</taxon>
        <taxon>Chionoecetes</taxon>
    </lineage>
</organism>